<keyword evidence="11" id="KW-1185">Reference proteome</keyword>
<dbReference type="GO" id="GO:0030632">
    <property type="term" value="P:D-alanine biosynthetic process"/>
    <property type="evidence" value="ECO:0007669"/>
    <property type="project" value="UniProtKB-UniRule"/>
</dbReference>
<dbReference type="PANTHER" id="PTHR30511:SF0">
    <property type="entry name" value="ALANINE RACEMASE, CATABOLIC-RELATED"/>
    <property type="match status" value="1"/>
</dbReference>
<dbReference type="EMBL" id="JABXXR010000184">
    <property type="protein sequence ID" value="NVN41784.1"/>
    <property type="molecule type" value="Genomic_DNA"/>
</dbReference>
<dbReference type="SMART" id="SM01005">
    <property type="entry name" value="Ala_racemase_C"/>
    <property type="match status" value="1"/>
</dbReference>
<dbReference type="InterPro" id="IPR029066">
    <property type="entry name" value="PLP-binding_barrel"/>
</dbReference>
<feature type="binding site" evidence="6 8">
    <location>
        <position position="315"/>
    </location>
    <ligand>
        <name>substrate</name>
    </ligand>
</feature>
<dbReference type="GO" id="GO:0005829">
    <property type="term" value="C:cytosol"/>
    <property type="evidence" value="ECO:0007669"/>
    <property type="project" value="TreeGrafter"/>
</dbReference>
<dbReference type="AlphaFoldDB" id="A0A850PCD1"/>
<evidence type="ECO:0000256" key="7">
    <source>
        <dbReference type="PIRSR" id="PIRSR600821-50"/>
    </source>
</evidence>
<comment type="catalytic activity">
    <reaction evidence="1 6">
        <text>L-alanine = D-alanine</text>
        <dbReference type="Rhea" id="RHEA:20249"/>
        <dbReference type="ChEBI" id="CHEBI:57416"/>
        <dbReference type="ChEBI" id="CHEBI:57972"/>
        <dbReference type="EC" id="5.1.1.1"/>
    </reaction>
</comment>
<dbReference type="Proteomes" id="UP000585665">
    <property type="component" value="Unassembled WGS sequence"/>
</dbReference>
<dbReference type="SUPFAM" id="SSF50621">
    <property type="entry name" value="Alanine racemase C-terminal domain-like"/>
    <property type="match status" value="1"/>
</dbReference>
<comment type="similarity">
    <text evidence="6">Belongs to the alanine racemase family.</text>
</comment>
<dbReference type="Pfam" id="PF01168">
    <property type="entry name" value="Ala_racemase_N"/>
    <property type="match status" value="1"/>
</dbReference>
<feature type="modified residue" description="N6-(pyridoxal phosphate)lysine" evidence="6 7">
    <location>
        <position position="43"/>
    </location>
</feature>
<dbReference type="InterPro" id="IPR011079">
    <property type="entry name" value="Ala_racemase_C"/>
</dbReference>
<keyword evidence="5 6" id="KW-0413">Isomerase</keyword>
<comment type="pathway">
    <text evidence="6">Amino-acid biosynthesis; D-alanine biosynthesis; D-alanine from L-alanine: step 1/1.</text>
</comment>
<evidence type="ECO:0000313" key="11">
    <source>
        <dbReference type="Proteomes" id="UP000585665"/>
    </source>
</evidence>
<evidence type="ECO:0000256" key="1">
    <source>
        <dbReference type="ARBA" id="ARBA00000316"/>
    </source>
</evidence>
<keyword evidence="4 6" id="KW-0663">Pyridoxal phosphate</keyword>
<accession>A0A850PCD1</accession>
<dbReference type="InterPro" id="IPR001608">
    <property type="entry name" value="Ala_racemase_N"/>
</dbReference>
<sequence length="377" mass="39517">MTMVPTQEAAGGWLSIDLDAIAANYRTLREAVAPGVRTAAAVKADCYGLGAARVVPVLEAAGCRNFFVATLEEGIALRAIAGGEAAIFVLGGPPPGCDAALHAARLVPVLNSLEQIAAWRALARTYDTALHAVLQLDSGMSRLGLGARDVAILAEDGDSLSGIRPVLVMSHLACADEPAHPANRAQRDTFERLRAQLPPTLASLAASSGTFLGPDWHYDLIRPGAALYGLNPTPGQPNPMRPVVRLQLRSLQTREIEAGTAVGYGARFIANRPSRIATLAAGYADGLFRAAGGRGYAVLPGQEDIRLPIVGRVSMDCLALDITALGETPVPPGTAFDLIGPSLPIDDLAAACDTIGYEVLTALGHRYHRHYRSGDGL</sequence>
<dbReference type="GO" id="GO:0030170">
    <property type="term" value="F:pyridoxal phosphate binding"/>
    <property type="evidence" value="ECO:0007669"/>
    <property type="project" value="UniProtKB-UniRule"/>
</dbReference>
<comment type="function">
    <text evidence="6">Catalyzes the interconversion of L-alanine and D-alanine. May also act on other amino acids.</text>
</comment>
<name>A0A850PCD1_9PROT</name>
<reference evidence="10 11" key="1">
    <citation type="submission" date="2020-06" db="EMBL/GenBank/DDBJ databases">
        <title>Description of novel acetic acid bacteria.</title>
        <authorList>
            <person name="Sombolestani A."/>
        </authorList>
    </citation>
    <scope>NUCLEOTIDE SEQUENCE [LARGE SCALE GENOMIC DNA]</scope>
    <source>
        <strain evidence="10 11">LMG 27010</strain>
    </source>
</reference>
<dbReference type="Pfam" id="PF00842">
    <property type="entry name" value="Ala_racemase_C"/>
    <property type="match status" value="1"/>
</dbReference>
<gene>
    <name evidence="10" type="primary">alr</name>
    <name evidence="10" type="ORF">HUK82_14625</name>
</gene>
<comment type="cofactor">
    <cofactor evidence="2 6 7">
        <name>pyridoxal 5'-phosphate</name>
        <dbReference type="ChEBI" id="CHEBI:597326"/>
    </cofactor>
</comment>
<evidence type="ECO:0000256" key="4">
    <source>
        <dbReference type="ARBA" id="ARBA00022898"/>
    </source>
</evidence>
<dbReference type="NCBIfam" id="TIGR00492">
    <property type="entry name" value="alr"/>
    <property type="match status" value="1"/>
</dbReference>
<evidence type="ECO:0000256" key="3">
    <source>
        <dbReference type="ARBA" id="ARBA00013089"/>
    </source>
</evidence>
<dbReference type="HAMAP" id="MF_01201">
    <property type="entry name" value="Ala_racemase"/>
    <property type="match status" value="1"/>
</dbReference>
<evidence type="ECO:0000259" key="9">
    <source>
        <dbReference type="SMART" id="SM01005"/>
    </source>
</evidence>
<dbReference type="EC" id="5.1.1.1" evidence="3 6"/>
<evidence type="ECO:0000256" key="5">
    <source>
        <dbReference type="ARBA" id="ARBA00023235"/>
    </source>
</evidence>
<feature type="binding site" evidence="6 8">
    <location>
        <position position="142"/>
    </location>
    <ligand>
        <name>substrate</name>
    </ligand>
</feature>
<evidence type="ECO:0000313" key="10">
    <source>
        <dbReference type="EMBL" id="NVN41784.1"/>
    </source>
</evidence>
<feature type="active site" description="Proton acceptor; specific for L-alanine" evidence="6">
    <location>
        <position position="264"/>
    </location>
</feature>
<evidence type="ECO:0000256" key="2">
    <source>
        <dbReference type="ARBA" id="ARBA00001933"/>
    </source>
</evidence>
<dbReference type="Gene3D" id="3.20.20.10">
    <property type="entry name" value="Alanine racemase"/>
    <property type="match status" value="1"/>
</dbReference>
<organism evidence="10 11">
    <name type="scientific">Ameyamaea chiangmaiensis</name>
    <dbReference type="NCBI Taxonomy" id="442969"/>
    <lineage>
        <taxon>Bacteria</taxon>
        <taxon>Pseudomonadati</taxon>
        <taxon>Pseudomonadota</taxon>
        <taxon>Alphaproteobacteria</taxon>
        <taxon>Acetobacterales</taxon>
        <taxon>Acetobacteraceae</taxon>
        <taxon>Ameyamaea</taxon>
    </lineage>
</organism>
<dbReference type="InterPro" id="IPR000821">
    <property type="entry name" value="Ala_racemase"/>
</dbReference>
<dbReference type="CDD" id="cd00430">
    <property type="entry name" value="PLPDE_III_AR"/>
    <property type="match status" value="1"/>
</dbReference>
<evidence type="ECO:0000256" key="6">
    <source>
        <dbReference type="HAMAP-Rule" id="MF_01201"/>
    </source>
</evidence>
<protein>
    <recommendedName>
        <fullName evidence="3 6">Alanine racemase</fullName>
        <ecNumber evidence="3 6">5.1.1.1</ecNumber>
    </recommendedName>
</protein>
<dbReference type="PRINTS" id="PR00992">
    <property type="entry name" value="ALARACEMASE"/>
</dbReference>
<dbReference type="Gene3D" id="2.40.37.10">
    <property type="entry name" value="Lyase, Ornithine Decarboxylase, Chain A, domain 1"/>
    <property type="match status" value="1"/>
</dbReference>
<dbReference type="InterPro" id="IPR009006">
    <property type="entry name" value="Ala_racemase/Decarboxylase_C"/>
</dbReference>
<dbReference type="SUPFAM" id="SSF51419">
    <property type="entry name" value="PLP-binding barrel"/>
    <property type="match status" value="1"/>
</dbReference>
<proteinExistence type="inferred from homology"/>
<dbReference type="UniPathway" id="UPA00042">
    <property type="reaction ID" value="UER00497"/>
</dbReference>
<feature type="domain" description="Alanine racemase C-terminal" evidence="9">
    <location>
        <begin position="243"/>
        <end position="372"/>
    </location>
</feature>
<dbReference type="PANTHER" id="PTHR30511">
    <property type="entry name" value="ALANINE RACEMASE"/>
    <property type="match status" value="1"/>
</dbReference>
<feature type="active site" description="Proton acceptor; specific for D-alanine" evidence="6">
    <location>
        <position position="43"/>
    </location>
</feature>
<evidence type="ECO:0000256" key="8">
    <source>
        <dbReference type="PIRSR" id="PIRSR600821-52"/>
    </source>
</evidence>
<comment type="caution">
    <text evidence="10">The sequence shown here is derived from an EMBL/GenBank/DDBJ whole genome shotgun (WGS) entry which is preliminary data.</text>
</comment>
<dbReference type="GO" id="GO:0008784">
    <property type="term" value="F:alanine racemase activity"/>
    <property type="evidence" value="ECO:0007669"/>
    <property type="project" value="UniProtKB-UniRule"/>
</dbReference>